<evidence type="ECO:0000256" key="1">
    <source>
        <dbReference type="ARBA" id="ARBA00022603"/>
    </source>
</evidence>
<keyword evidence="1" id="KW-0489">Methyltransferase</keyword>
<dbReference type="GO" id="GO:0008276">
    <property type="term" value="F:protein methyltransferase activity"/>
    <property type="evidence" value="ECO:0007669"/>
    <property type="project" value="TreeGrafter"/>
</dbReference>
<evidence type="ECO:0000313" key="4">
    <source>
        <dbReference type="EMBL" id="KAJ7320503.1"/>
    </source>
</evidence>
<dbReference type="OrthoDB" id="406152at2759"/>
<evidence type="ECO:0008006" key="6">
    <source>
        <dbReference type="Google" id="ProtNLM"/>
    </source>
</evidence>
<reference evidence="4" key="1">
    <citation type="journal article" date="2023" name="DNA Res.">
        <title>Chromosome-level genome assembly of Phrynocephalus forsythii using third-generation DNA sequencing and Hi-C analysis.</title>
        <authorList>
            <person name="Qi Y."/>
            <person name="Zhao W."/>
            <person name="Zhao Y."/>
            <person name="Niu C."/>
            <person name="Cao S."/>
            <person name="Zhang Y."/>
        </authorList>
    </citation>
    <scope>NUCLEOTIDE SEQUENCE</scope>
    <source>
        <tissue evidence="4">Muscle</tissue>
    </source>
</reference>
<accession>A0A9Q0XNQ4</accession>
<keyword evidence="3" id="KW-0949">S-adenosyl-L-methionine</keyword>
<dbReference type="InterPro" id="IPR029063">
    <property type="entry name" value="SAM-dependent_MTases_sf"/>
</dbReference>
<dbReference type="PANTHER" id="PTHR45875:SF1">
    <property type="entry name" value="METHYLTRANSFERASE N6AMT1"/>
    <property type="match status" value="1"/>
</dbReference>
<evidence type="ECO:0000256" key="2">
    <source>
        <dbReference type="ARBA" id="ARBA00022679"/>
    </source>
</evidence>
<gene>
    <name evidence="4" type="ORF">JRQ81_020014</name>
</gene>
<dbReference type="PANTHER" id="PTHR45875">
    <property type="entry name" value="METHYLTRANSFERASE N6AMT1"/>
    <property type="match status" value="1"/>
</dbReference>
<keyword evidence="2" id="KW-0808">Transferase</keyword>
<name>A0A9Q0XNQ4_9SAUR</name>
<proteinExistence type="predicted"/>
<dbReference type="GO" id="GO:0035657">
    <property type="term" value="C:eRF1 methyltransferase complex"/>
    <property type="evidence" value="ECO:0007669"/>
    <property type="project" value="TreeGrafter"/>
</dbReference>
<dbReference type="AlphaFoldDB" id="A0A9Q0XNQ4"/>
<evidence type="ECO:0000256" key="3">
    <source>
        <dbReference type="ARBA" id="ARBA00022691"/>
    </source>
</evidence>
<evidence type="ECO:0000313" key="5">
    <source>
        <dbReference type="Proteomes" id="UP001142489"/>
    </source>
</evidence>
<dbReference type="EMBL" id="JAPFRF010000010">
    <property type="protein sequence ID" value="KAJ7320503.1"/>
    <property type="molecule type" value="Genomic_DNA"/>
</dbReference>
<dbReference type="Proteomes" id="UP001142489">
    <property type="component" value="Unassembled WGS sequence"/>
</dbReference>
<protein>
    <recommendedName>
        <fullName evidence="6">Methyltransferase small domain-containing protein</fullName>
    </recommendedName>
</protein>
<keyword evidence="5" id="KW-1185">Reference proteome</keyword>
<dbReference type="GO" id="GO:0008757">
    <property type="term" value="F:S-adenosylmethionine-dependent methyltransferase activity"/>
    <property type="evidence" value="ECO:0007669"/>
    <property type="project" value="TreeGrafter"/>
</dbReference>
<dbReference type="InterPro" id="IPR052190">
    <property type="entry name" value="Euk-Arch_PrmC-MTase"/>
</dbReference>
<dbReference type="SUPFAM" id="SSF53335">
    <property type="entry name" value="S-adenosyl-L-methionine-dependent methyltransferases"/>
    <property type="match status" value="1"/>
</dbReference>
<dbReference type="Gene3D" id="3.40.50.150">
    <property type="entry name" value="Vaccinia Virus protein VP39"/>
    <property type="match status" value="1"/>
</dbReference>
<organism evidence="4 5">
    <name type="scientific">Phrynocephalus forsythii</name>
    <dbReference type="NCBI Taxonomy" id="171643"/>
    <lineage>
        <taxon>Eukaryota</taxon>
        <taxon>Metazoa</taxon>
        <taxon>Chordata</taxon>
        <taxon>Craniata</taxon>
        <taxon>Vertebrata</taxon>
        <taxon>Euteleostomi</taxon>
        <taxon>Lepidosauria</taxon>
        <taxon>Squamata</taxon>
        <taxon>Bifurcata</taxon>
        <taxon>Unidentata</taxon>
        <taxon>Episquamata</taxon>
        <taxon>Toxicofera</taxon>
        <taxon>Iguania</taxon>
        <taxon>Acrodonta</taxon>
        <taxon>Agamidae</taxon>
        <taxon>Agaminae</taxon>
        <taxon>Phrynocephalus</taxon>
    </lineage>
</organism>
<comment type="caution">
    <text evidence="4">The sequence shown here is derived from an EMBL/GenBank/DDBJ whole genome shotgun (WGS) entry which is preliminary data.</text>
</comment>
<sequence length="142" mass="15192">MMIPTPWHQHVSPEGPFSDVYEPAEDTFLLLDGLEGDAEALKGARVDICLEVGCGSGVVSAFLASIFGPTPLYLCTDINPVAGLCTVETANRNKVDLQPIITNLTSRKREPLSTQIFQVLKMAVLANCLAYQGRGAIGTVSL</sequence>
<dbReference type="GO" id="GO:0032259">
    <property type="term" value="P:methylation"/>
    <property type="evidence" value="ECO:0007669"/>
    <property type="project" value="UniProtKB-KW"/>
</dbReference>